<accession>A0A2W4Y025</accession>
<comment type="caution">
    <text evidence="1">The sequence shown here is derived from an EMBL/GenBank/DDBJ whole genome shotgun (WGS) entry which is preliminary data.</text>
</comment>
<dbReference type="AlphaFoldDB" id="A0A2W4Y025"/>
<proteinExistence type="predicted"/>
<name>A0A2W4Y025_9CYAN</name>
<gene>
    <name evidence="1" type="ORF">DCF17_16750</name>
</gene>
<protein>
    <submittedName>
        <fullName evidence="1">Uncharacterized protein</fullName>
    </submittedName>
</protein>
<reference evidence="1 2" key="2">
    <citation type="submission" date="2018-06" db="EMBL/GenBank/DDBJ databases">
        <title>Metagenomic assembly of (sub)arctic Cyanobacteria and their associated microbiome from non-axenic cultures.</title>
        <authorList>
            <person name="Baurain D."/>
        </authorList>
    </citation>
    <scope>NUCLEOTIDE SEQUENCE [LARGE SCALE GENOMIC DNA]</scope>
    <source>
        <strain evidence="1">ULC041bin1</strain>
    </source>
</reference>
<reference evidence="2" key="1">
    <citation type="submission" date="2018-04" db="EMBL/GenBank/DDBJ databases">
        <authorList>
            <person name="Cornet L."/>
        </authorList>
    </citation>
    <scope>NUCLEOTIDE SEQUENCE [LARGE SCALE GENOMIC DNA]</scope>
</reference>
<evidence type="ECO:0000313" key="1">
    <source>
        <dbReference type="EMBL" id="PZO36808.1"/>
    </source>
</evidence>
<dbReference type="Proteomes" id="UP000249081">
    <property type="component" value="Unassembled WGS sequence"/>
</dbReference>
<dbReference type="EMBL" id="QBMN01000134">
    <property type="protein sequence ID" value="PZO36808.1"/>
    <property type="molecule type" value="Genomic_DNA"/>
</dbReference>
<organism evidence="1 2">
    <name type="scientific">Shackletoniella antarctica</name>
    <dbReference type="NCBI Taxonomy" id="268115"/>
    <lineage>
        <taxon>Bacteria</taxon>
        <taxon>Bacillati</taxon>
        <taxon>Cyanobacteriota</taxon>
        <taxon>Cyanophyceae</taxon>
        <taxon>Oculatellales</taxon>
        <taxon>Oculatellaceae</taxon>
        <taxon>Shackletoniella</taxon>
    </lineage>
</organism>
<evidence type="ECO:0000313" key="2">
    <source>
        <dbReference type="Proteomes" id="UP000249081"/>
    </source>
</evidence>
<sequence>MATETYHNDNRESTNTYPSIKTSLPTIKFRNRIWSFGILSWLFSIINQSVEIWANGGLSAIELIHLFTTSLLLTGWILLRPQTSLESESLLAEDISTLKFYTLNSLNPPHEAYLRKTGIRMLQLEKYHLISQEYLLSIPYLCQIYHLLNLKHLESTHSFSLNGLKIVDVSQFETTEIGGAIKFQTVLDSPLNLLRIWRQPIVEVELILHTPYTVELNIPIYGNKNITVVFNILPLSDNDHKLFIDIYSNVIFPRLLLQIVLHLAASLTLLEDLPYLHELAKGKIHRSGKVAEGSLHTMQLFERFADLYGSSLKQPQSNGATELLPV</sequence>